<sequence length="183" mass="21743">MSTGYQIYNQHAPYFLTFTIVDWVDVFTRKVYKDIIIDSLSFCQNNKGLRIFGYVIMSNHLHLIAQAIGEIPLSDIIRDFKKYTANNIIKIIQSENESRSEWLLHRFKFNAGLNKRNSYYQFWTHDNHAEEIYSEKFFYQKLVYIHFNPVRAGFVEYPEHYVYSSAFDLNNPVSKIKISTLVD</sequence>
<dbReference type="Proteomes" id="UP001210231">
    <property type="component" value="Unassembled WGS sequence"/>
</dbReference>
<dbReference type="EMBL" id="JAQGEF010000045">
    <property type="protein sequence ID" value="MDA3616796.1"/>
    <property type="molecule type" value="Genomic_DNA"/>
</dbReference>
<dbReference type="Gene3D" id="3.30.70.1290">
    <property type="entry name" value="Transposase IS200-like"/>
    <property type="match status" value="1"/>
</dbReference>
<proteinExistence type="predicted"/>
<protein>
    <submittedName>
        <fullName evidence="2">Transposase</fullName>
    </submittedName>
</protein>
<evidence type="ECO:0000259" key="1">
    <source>
        <dbReference type="SMART" id="SM01321"/>
    </source>
</evidence>
<keyword evidence="3" id="KW-1185">Reference proteome</keyword>
<dbReference type="PANTHER" id="PTHR36966">
    <property type="entry name" value="REP-ASSOCIATED TYROSINE TRANSPOSASE"/>
    <property type="match status" value="1"/>
</dbReference>
<dbReference type="SMART" id="SM01321">
    <property type="entry name" value="Y1_Tnp"/>
    <property type="match status" value="1"/>
</dbReference>
<dbReference type="InterPro" id="IPR002686">
    <property type="entry name" value="Transposase_17"/>
</dbReference>
<evidence type="ECO:0000313" key="2">
    <source>
        <dbReference type="EMBL" id="MDA3616796.1"/>
    </source>
</evidence>
<organism evidence="2 3">
    <name type="scientific">Polluticaenibacter yanchengensis</name>
    <dbReference type="NCBI Taxonomy" id="3014562"/>
    <lineage>
        <taxon>Bacteria</taxon>
        <taxon>Pseudomonadati</taxon>
        <taxon>Bacteroidota</taxon>
        <taxon>Chitinophagia</taxon>
        <taxon>Chitinophagales</taxon>
        <taxon>Chitinophagaceae</taxon>
        <taxon>Polluticaenibacter</taxon>
    </lineage>
</organism>
<reference evidence="2 3" key="1">
    <citation type="submission" date="2022-12" db="EMBL/GenBank/DDBJ databases">
        <title>Chitinophagaceae gen. sp. nov., a new member of the family Chitinophagaceae, isolated from soil in a chemical factory.</title>
        <authorList>
            <person name="Ke Z."/>
        </authorList>
    </citation>
    <scope>NUCLEOTIDE SEQUENCE [LARGE SCALE GENOMIC DNA]</scope>
    <source>
        <strain evidence="2 3">LY-5</strain>
    </source>
</reference>
<feature type="domain" description="Transposase IS200-like" evidence="1">
    <location>
        <begin position="9"/>
        <end position="148"/>
    </location>
</feature>
<dbReference type="SUPFAM" id="SSF143422">
    <property type="entry name" value="Transposase IS200-like"/>
    <property type="match status" value="1"/>
</dbReference>
<dbReference type="RefSeq" id="WP_407033126.1">
    <property type="nucleotide sequence ID" value="NZ_JAQGEF010000045.1"/>
</dbReference>
<accession>A0ABT4UPM5</accession>
<name>A0ABT4UPM5_9BACT</name>
<comment type="caution">
    <text evidence="2">The sequence shown here is derived from an EMBL/GenBank/DDBJ whole genome shotgun (WGS) entry which is preliminary data.</text>
</comment>
<dbReference type="InterPro" id="IPR052715">
    <property type="entry name" value="RAYT_transposase"/>
</dbReference>
<dbReference type="InterPro" id="IPR036515">
    <property type="entry name" value="Transposase_17_sf"/>
</dbReference>
<evidence type="ECO:0000313" key="3">
    <source>
        <dbReference type="Proteomes" id="UP001210231"/>
    </source>
</evidence>
<dbReference type="NCBIfam" id="NF047646">
    <property type="entry name" value="REP_Tyr_transpos"/>
    <property type="match status" value="1"/>
</dbReference>
<gene>
    <name evidence="2" type="ORF">O3P16_18445</name>
</gene>
<dbReference type="Pfam" id="PF01797">
    <property type="entry name" value="Y1_Tnp"/>
    <property type="match status" value="1"/>
</dbReference>
<dbReference type="PANTHER" id="PTHR36966:SF1">
    <property type="entry name" value="REP-ASSOCIATED TYROSINE TRANSPOSASE"/>
    <property type="match status" value="1"/>
</dbReference>